<dbReference type="Pfam" id="PF04082">
    <property type="entry name" value="Fungal_trans"/>
    <property type="match status" value="1"/>
</dbReference>
<name>A0A6A6QGW8_9PEZI</name>
<reference evidence="7" key="1">
    <citation type="journal article" date="2020" name="Stud. Mycol.">
        <title>101 Dothideomycetes genomes: a test case for predicting lifestyles and emergence of pathogens.</title>
        <authorList>
            <person name="Haridas S."/>
            <person name="Albert R."/>
            <person name="Binder M."/>
            <person name="Bloem J."/>
            <person name="Labutti K."/>
            <person name="Salamov A."/>
            <person name="Andreopoulos B."/>
            <person name="Baker S."/>
            <person name="Barry K."/>
            <person name="Bills G."/>
            <person name="Bluhm B."/>
            <person name="Cannon C."/>
            <person name="Castanera R."/>
            <person name="Culley D."/>
            <person name="Daum C."/>
            <person name="Ezra D."/>
            <person name="Gonzalez J."/>
            <person name="Henrissat B."/>
            <person name="Kuo A."/>
            <person name="Liang C."/>
            <person name="Lipzen A."/>
            <person name="Lutzoni F."/>
            <person name="Magnuson J."/>
            <person name="Mondo S."/>
            <person name="Nolan M."/>
            <person name="Ohm R."/>
            <person name="Pangilinan J."/>
            <person name="Park H.-J."/>
            <person name="Ramirez L."/>
            <person name="Alfaro M."/>
            <person name="Sun H."/>
            <person name="Tritt A."/>
            <person name="Yoshinaga Y."/>
            <person name="Zwiers L.-H."/>
            <person name="Turgeon B."/>
            <person name="Goodwin S."/>
            <person name="Spatafora J."/>
            <person name="Crous P."/>
            <person name="Grigoriev I."/>
        </authorList>
    </citation>
    <scope>NUCLEOTIDE SEQUENCE</scope>
    <source>
        <strain evidence="7">CBS 269.34</strain>
    </source>
</reference>
<protein>
    <recommendedName>
        <fullName evidence="6">Zn(2)-C6 fungal-type domain-containing protein</fullName>
    </recommendedName>
</protein>
<dbReference type="PROSITE" id="PS50048">
    <property type="entry name" value="ZN2_CY6_FUNGAL_2"/>
    <property type="match status" value="1"/>
</dbReference>
<keyword evidence="2" id="KW-0479">Metal-binding</keyword>
<evidence type="ECO:0000313" key="8">
    <source>
        <dbReference type="Proteomes" id="UP000799750"/>
    </source>
</evidence>
<dbReference type="InterPro" id="IPR007219">
    <property type="entry name" value="XnlR_reg_dom"/>
</dbReference>
<dbReference type="InterPro" id="IPR001138">
    <property type="entry name" value="Zn2Cys6_DnaBD"/>
</dbReference>
<dbReference type="PROSITE" id="PS00463">
    <property type="entry name" value="ZN2_CY6_FUNGAL_1"/>
    <property type="match status" value="1"/>
</dbReference>
<dbReference type="PANTHER" id="PTHR47338:SF20">
    <property type="entry name" value="ZN(II)2CYS6 TRANSCRIPTION FACTOR (EUROFUNG)"/>
    <property type="match status" value="1"/>
</dbReference>
<dbReference type="CDD" id="cd00067">
    <property type="entry name" value="GAL4"/>
    <property type="match status" value="1"/>
</dbReference>
<dbReference type="GO" id="GO:0003677">
    <property type="term" value="F:DNA binding"/>
    <property type="evidence" value="ECO:0007669"/>
    <property type="project" value="InterPro"/>
</dbReference>
<dbReference type="GO" id="GO:0000981">
    <property type="term" value="F:DNA-binding transcription factor activity, RNA polymerase II-specific"/>
    <property type="evidence" value="ECO:0007669"/>
    <property type="project" value="InterPro"/>
</dbReference>
<evidence type="ECO:0000256" key="1">
    <source>
        <dbReference type="ARBA" id="ARBA00004123"/>
    </source>
</evidence>
<keyword evidence="3" id="KW-0805">Transcription regulation</keyword>
<sequence length="546" mass="60168">MAADGGRLRTARATQACVMCKTRKKKCNKSLPSCGYCIQKELDCVYALIPRSRNHATPTVNNHYAALSSGTRQRLKIVSSDTILSSNLLSNQTTDEVPESQVYSEVHGIIRATGQFVDDISARYFQDFHRHLPIISRIRFYNNLITLGVTPAADFSVLLLTICLITHAPALGYQPKHDVNQSVKQQSLYLPAKSLFAQVQVSCSSSIPLIQAGLLLAIYEYTHGRAEDAFVTIAGSARMAYAARIHARDNYQTQMTPAASHNTNGDILLQAEEAANTWWGIVIYERAFFSEAAVLDQPLVARFPGRDPRLPIESHVLDQLDILEPESLPNIPVSCLTSLKVGGFGRTAQATCLLDQVLKGFDTADIDSRLLLLDRLDTNIQAFLSLVMSQAQGQSGVLSCAAINIAIRALFTLHWHILNLDPQAVRANFIPLEEWYKRSLGVLDTATKMVVEIAETLVAASPANTATQPIDAMPPMYPYIARAALRHIHSSTRSEGVDCMSSAEDVLQTSLDRYFQRWGVSDGWTRDKTDPTSQFSGRALSQAILC</sequence>
<dbReference type="SMART" id="SM00066">
    <property type="entry name" value="GAL4"/>
    <property type="match status" value="1"/>
</dbReference>
<keyword evidence="8" id="KW-1185">Reference proteome</keyword>
<keyword evidence="4" id="KW-0804">Transcription</keyword>
<evidence type="ECO:0000256" key="3">
    <source>
        <dbReference type="ARBA" id="ARBA00023015"/>
    </source>
</evidence>
<dbReference type="OrthoDB" id="3862662at2759"/>
<keyword evidence="5" id="KW-0539">Nucleus</keyword>
<accession>A0A6A6QGW8</accession>
<gene>
    <name evidence="7" type="ORF">BU16DRAFT_565360</name>
</gene>
<dbReference type="InterPro" id="IPR036864">
    <property type="entry name" value="Zn2-C6_fun-type_DNA-bd_sf"/>
</dbReference>
<feature type="domain" description="Zn(2)-C6 fungal-type" evidence="6">
    <location>
        <begin position="16"/>
        <end position="46"/>
    </location>
</feature>
<dbReference type="SUPFAM" id="SSF57701">
    <property type="entry name" value="Zn2/Cys6 DNA-binding domain"/>
    <property type="match status" value="1"/>
</dbReference>
<evidence type="ECO:0000313" key="7">
    <source>
        <dbReference type="EMBL" id="KAF2491658.1"/>
    </source>
</evidence>
<dbReference type="InterPro" id="IPR050815">
    <property type="entry name" value="TF_fung"/>
</dbReference>
<dbReference type="GO" id="GO:0005634">
    <property type="term" value="C:nucleus"/>
    <property type="evidence" value="ECO:0007669"/>
    <property type="project" value="UniProtKB-SubCell"/>
</dbReference>
<dbReference type="AlphaFoldDB" id="A0A6A6QGW8"/>
<dbReference type="Gene3D" id="4.10.240.10">
    <property type="entry name" value="Zn(2)-C6 fungal-type DNA-binding domain"/>
    <property type="match status" value="1"/>
</dbReference>
<evidence type="ECO:0000259" key="6">
    <source>
        <dbReference type="PROSITE" id="PS50048"/>
    </source>
</evidence>
<dbReference type="CDD" id="cd12148">
    <property type="entry name" value="fungal_TF_MHR"/>
    <property type="match status" value="1"/>
</dbReference>
<evidence type="ECO:0000256" key="4">
    <source>
        <dbReference type="ARBA" id="ARBA00023163"/>
    </source>
</evidence>
<evidence type="ECO:0000256" key="5">
    <source>
        <dbReference type="ARBA" id="ARBA00023242"/>
    </source>
</evidence>
<dbReference type="GO" id="GO:0006351">
    <property type="term" value="P:DNA-templated transcription"/>
    <property type="evidence" value="ECO:0007669"/>
    <property type="project" value="InterPro"/>
</dbReference>
<dbReference type="GO" id="GO:0008270">
    <property type="term" value="F:zinc ion binding"/>
    <property type="evidence" value="ECO:0007669"/>
    <property type="project" value="InterPro"/>
</dbReference>
<dbReference type="EMBL" id="MU004195">
    <property type="protein sequence ID" value="KAF2491658.1"/>
    <property type="molecule type" value="Genomic_DNA"/>
</dbReference>
<dbReference type="Pfam" id="PF00172">
    <property type="entry name" value="Zn_clus"/>
    <property type="match status" value="1"/>
</dbReference>
<dbReference type="PANTHER" id="PTHR47338">
    <property type="entry name" value="ZN(II)2CYS6 TRANSCRIPTION FACTOR (EUROFUNG)-RELATED"/>
    <property type="match status" value="1"/>
</dbReference>
<proteinExistence type="predicted"/>
<comment type="subcellular location">
    <subcellularLocation>
        <location evidence="1">Nucleus</location>
    </subcellularLocation>
</comment>
<evidence type="ECO:0000256" key="2">
    <source>
        <dbReference type="ARBA" id="ARBA00022723"/>
    </source>
</evidence>
<organism evidence="7 8">
    <name type="scientific">Lophium mytilinum</name>
    <dbReference type="NCBI Taxonomy" id="390894"/>
    <lineage>
        <taxon>Eukaryota</taxon>
        <taxon>Fungi</taxon>
        <taxon>Dikarya</taxon>
        <taxon>Ascomycota</taxon>
        <taxon>Pezizomycotina</taxon>
        <taxon>Dothideomycetes</taxon>
        <taxon>Pleosporomycetidae</taxon>
        <taxon>Mytilinidiales</taxon>
        <taxon>Mytilinidiaceae</taxon>
        <taxon>Lophium</taxon>
    </lineage>
</organism>
<dbReference type="Proteomes" id="UP000799750">
    <property type="component" value="Unassembled WGS sequence"/>
</dbReference>